<reference evidence="2" key="2">
    <citation type="journal article" date="2015" name="Data Brief">
        <title>Shoot transcriptome of the giant reed, Arundo donax.</title>
        <authorList>
            <person name="Barrero R.A."/>
            <person name="Guerrero F.D."/>
            <person name="Moolhuijzen P."/>
            <person name="Goolsby J.A."/>
            <person name="Tidwell J."/>
            <person name="Bellgard S.E."/>
            <person name="Bellgard M.I."/>
        </authorList>
    </citation>
    <scope>NUCLEOTIDE SEQUENCE</scope>
    <source>
        <tissue evidence="2">Shoot tissue taken approximately 20 cm above the soil surface</tissue>
    </source>
</reference>
<proteinExistence type="predicted"/>
<sequence>MSDAQLQLQHELVVLVSLGDSLPGSLTLRCGGRRGRPAWDSAGCSPGTPKWQCPQVRCSSSDGRGLLVEHGRLERVHDVAGDVPSLALRLPDADPRRRLLPNTLHGGPLHHRACTPGAHRREEGAANGR</sequence>
<name>A0A0A9CQM9_ARUDO</name>
<accession>A0A0A9CQM9</accession>
<feature type="compositionally biased region" description="Basic and acidic residues" evidence="1">
    <location>
        <begin position="119"/>
        <end position="129"/>
    </location>
</feature>
<feature type="region of interest" description="Disordered" evidence="1">
    <location>
        <begin position="100"/>
        <end position="129"/>
    </location>
</feature>
<evidence type="ECO:0000313" key="2">
    <source>
        <dbReference type="EMBL" id="JAD77906.1"/>
    </source>
</evidence>
<dbReference type="AlphaFoldDB" id="A0A0A9CQM9"/>
<evidence type="ECO:0000256" key="1">
    <source>
        <dbReference type="SAM" id="MobiDB-lite"/>
    </source>
</evidence>
<reference evidence="2" key="1">
    <citation type="submission" date="2014-09" db="EMBL/GenBank/DDBJ databases">
        <authorList>
            <person name="Magalhaes I.L.F."/>
            <person name="Oliveira U."/>
            <person name="Santos F.R."/>
            <person name="Vidigal T.H.D.A."/>
            <person name="Brescovit A.D."/>
            <person name="Santos A.J."/>
        </authorList>
    </citation>
    <scope>NUCLEOTIDE SEQUENCE</scope>
    <source>
        <tissue evidence="2">Shoot tissue taken approximately 20 cm above the soil surface</tissue>
    </source>
</reference>
<protein>
    <submittedName>
        <fullName evidence="2">Uncharacterized protein</fullName>
    </submittedName>
</protein>
<dbReference type="EMBL" id="GBRH01219989">
    <property type="protein sequence ID" value="JAD77906.1"/>
    <property type="molecule type" value="Transcribed_RNA"/>
</dbReference>
<organism evidence="2">
    <name type="scientific">Arundo donax</name>
    <name type="common">Giant reed</name>
    <name type="synonym">Donax arundinaceus</name>
    <dbReference type="NCBI Taxonomy" id="35708"/>
    <lineage>
        <taxon>Eukaryota</taxon>
        <taxon>Viridiplantae</taxon>
        <taxon>Streptophyta</taxon>
        <taxon>Embryophyta</taxon>
        <taxon>Tracheophyta</taxon>
        <taxon>Spermatophyta</taxon>
        <taxon>Magnoliopsida</taxon>
        <taxon>Liliopsida</taxon>
        <taxon>Poales</taxon>
        <taxon>Poaceae</taxon>
        <taxon>PACMAD clade</taxon>
        <taxon>Arundinoideae</taxon>
        <taxon>Arundineae</taxon>
        <taxon>Arundo</taxon>
    </lineage>
</organism>